<dbReference type="Proteomes" id="UP000838756">
    <property type="component" value="Unassembled WGS sequence"/>
</dbReference>
<dbReference type="OrthoDB" id="10262656at2759"/>
<sequence>VTSLKSDEDKPDGGDKQTALALLRPPHLKWLALTGFLMFGLFSLLNGLFLFSPNTINKIMSQADQHATICMLMNQPENQ</sequence>
<name>A0A8S4QGV1_9NEOP</name>
<reference evidence="2" key="1">
    <citation type="submission" date="2022-03" db="EMBL/GenBank/DDBJ databases">
        <authorList>
            <person name="Lindestad O."/>
        </authorList>
    </citation>
    <scope>NUCLEOTIDE SEQUENCE</scope>
</reference>
<protein>
    <submittedName>
        <fullName evidence="2">Jg2824 protein</fullName>
    </submittedName>
</protein>
<evidence type="ECO:0000313" key="3">
    <source>
        <dbReference type="Proteomes" id="UP000838756"/>
    </source>
</evidence>
<dbReference type="EMBL" id="CAKXAJ010000081">
    <property type="protein sequence ID" value="CAH2207395.1"/>
    <property type="molecule type" value="Genomic_DNA"/>
</dbReference>
<keyword evidence="1" id="KW-0812">Transmembrane</keyword>
<evidence type="ECO:0000313" key="2">
    <source>
        <dbReference type="EMBL" id="CAH2207395.1"/>
    </source>
</evidence>
<dbReference type="AlphaFoldDB" id="A0A8S4QGV1"/>
<comment type="caution">
    <text evidence="2">The sequence shown here is derived from an EMBL/GenBank/DDBJ whole genome shotgun (WGS) entry which is preliminary data.</text>
</comment>
<keyword evidence="1" id="KW-0472">Membrane</keyword>
<keyword evidence="1" id="KW-1133">Transmembrane helix</keyword>
<organism evidence="2 3">
    <name type="scientific">Pararge aegeria aegeria</name>
    <dbReference type="NCBI Taxonomy" id="348720"/>
    <lineage>
        <taxon>Eukaryota</taxon>
        <taxon>Metazoa</taxon>
        <taxon>Ecdysozoa</taxon>
        <taxon>Arthropoda</taxon>
        <taxon>Hexapoda</taxon>
        <taxon>Insecta</taxon>
        <taxon>Pterygota</taxon>
        <taxon>Neoptera</taxon>
        <taxon>Endopterygota</taxon>
        <taxon>Lepidoptera</taxon>
        <taxon>Glossata</taxon>
        <taxon>Ditrysia</taxon>
        <taxon>Papilionoidea</taxon>
        <taxon>Nymphalidae</taxon>
        <taxon>Satyrinae</taxon>
        <taxon>Satyrini</taxon>
        <taxon>Parargina</taxon>
        <taxon>Pararge</taxon>
    </lineage>
</organism>
<keyword evidence="3" id="KW-1185">Reference proteome</keyword>
<proteinExistence type="predicted"/>
<accession>A0A8S4QGV1</accession>
<feature type="non-terminal residue" evidence="2">
    <location>
        <position position="79"/>
    </location>
</feature>
<evidence type="ECO:0000256" key="1">
    <source>
        <dbReference type="SAM" id="Phobius"/>
    </source>
</evidence>
<gene>
    <name evidence="2" type="primary">jg2824</name>
    <name evidence="2" type="ORF">PAEG_LOCUS17</name>
</gene>
<feature type="transmembrane region" description="Helical" evidence="1">
    <location>
        <begin position="30"/>
        <end position="51"/>
    </location>
</feature>
<feature type="non-terminal residue" evidence="2">
    <location>
        <position position="1"/>
    </location>
</feature>